<gene>
    <name evidence="12" type="ORF">WA026_018109</name>
</gene>
<evidence type="ECO:0000313" key="13">
    <source>
        <dbReference type="Proteomes" id="UP001431783"/>
    </source>
</evidence>
<dbReference type="Pfam" id="PF01222">
    <property type="entry name" value="ERG4_ERG24"/>
    <property type="match status" value="1"/>
</dbReference>
<evidence type="ECO:0000256" key="7">
    <source>
        <dbReference type="ARBA" id="ARBA00023136"/>
    </source>
</evidence>
<feature type="transmembrane region" description="Helical" evidence="11">
    <location>
        <begin position="252"/>
        <end position="274"/>
    </location>
</feature>
<feature type="region of interest" description="Disordered" evidence="10">
    <location>
        <begin position="1"/>
        <end position="126"/>
    </location>
</feature>
<dbReference type="GO" id="GO:0005789">
    <property type="term" value="C:endoplasmic reticulum membrane"/>
    <property type="evidence" value="ECO:0007669"/>
    <property type="project" value="TreeGrafter"/>
</dbReference>
<evidence type="ECO:0000256" key="1">
    <source>
        <dbReference type="ARBA" id="ARBA00004473"/>
    </source>
</evidence>
<evidence type="ECO:0000256" key="2">
    <source>
        <dbReference type="ARBA" id="ARBA00005402"/>
    </source>
</evidence>
<keyword evidence="3" id="KW-0597">Phosphoprotein</keyword>
<keyword evidence="13" id="KW-1185">Reference proteome</keyword>
<proteinExistence type="inferred from homology"/>
<feature type="transmembrane region" description="Helical" evidence="11">
    <location>
        <begin position="294"/>
        <end position="317"/>
    </location>
</feature>
<dbReference type="GO" id="GO:0050613">
    <property type="term" value="F:Delta14-sterol reductase activity"/>
    <property type="evidence" value="ECO:0007669"/>
    <property type="project" value="TreeGrafter"/>
</dbReference>
<feature type="transmembrane region" description="Helical" evidence="11">
    <location>
        <begin position="473"/>
        <end position="491"/>
    </location>
</feature>
<feature type="transmembrane region" description="Helical" evidence="11">
    <location>
        <begin position="567"/>
        <end position="594"/>
    </location>
</feature>
<evidence type="ECO:0000313" key="12">
    <source>
        <dbReference type="EMBL" id="KAK9881915.1"/>
    </source>
</evidence>
<keyword evidence="9" id="KW-0539">Nucleus</keyword>
<keyword evidence="7 11" id="KW-0472">Membrane</keyword>
<feature type="transmembrane region" description="Helical" evidence="11">
    <location>
        <begin position="497"/>
        <end position="518"/>
    </location>
</feature>
<dbReference type="GO" id="GO:0006695">
    <property type="term" value="P:cholesterol biosynthetic process"/>
    <property type="evidence" value="ECO:0007669"/>
    <property type="project" value="TreeGrafter"/>
</dbReference>
<dbReference type="AlphaFoldDB" id="A0AAW1UPL9"/>
<accession>A0AAW1UPL9</accession>
<keyword evidence="6" id="KW-0238">DNA-binding</keyword>
<organism evidence="12 13">
    <name type="scientific">Henosepilachna vigintioctopunctata</name>
    <dbReference type="NCBI Taxonomy" id="420089"/>
    <lineage>
        <taxon>Eukaryota</taxon>
        <taxon>Metazoa</taxon>
        <taxon>Ecdysozoa</taxon>
        <taxon>Arthropoda</taxon>
        <taxon>Hexapoda</taxon>
        <taxon>Insecta</taxon>
        <taxon>Pterygota</taxon>
        <taxon>Neoptera</taxon>
        <taxon>Endopterygota</taxon>
        <taxon>Coleoptera</taxon>
        <taxon>Polyphaga</taxon>
        <taxon>Cucujiformia</taxon>
        <taxon>Coccinelloidea</taxon>
        <taxon>Coccinellidae</taxon>
        <taxon>Epilachninae</taxon>
        <taxon>Epilachnini</taxon>
        <taxon>Henosepilachna</taxon>
    </lineage>
</organism>
<comment type="caution">
    <text evidence="12">The sequence shown here is derived from an EMBL/GenBank/DDBJ whole genome shotgun (WGS) entry which is preliminary data.</text>
</comment>
<evidence type="ECO:0000256" key="3">
    <source>
        <dbReference type="ARBA" id="ARBA00022553"/>
    </source>
</evidence>
<name>A0AAW1UPL9_9CUCU</name>
<evidence type="ECO:0000256" key="8">
    <source>
        <dbReference type="ARBA" id="ARBA00023170"/>
    </source>
</evidence>
<dbReference type="Gene3D" id="1.20.120.1630">
    <property type="match status" value="1"/>
</dbReference>
<dbReference type="GO" id="GO:0003677">
    <property type="term" value="F:DNA binding"/>
    <property type="evidence" value="ECO:0007669"/>
    <property type="project" value="UniProtKB-KW"/>
</dbReference>
<dbReference type="GO" id="GO:0005637">
    <property type="term" value="C:nuclear inner membrane"/>
    <property type="evidence" value="ECO:0007669"/>
    <property type="project" value="UniProtKB-SubCell"/>
</dbReference>
<protein>
    <recommendedName>
        <fullName evidence="14">Lamin-B receptor</fullName>
    </recommendedName>
</protein>
<evidence type="ECO:0000256" key="4">
    <source>
        <dbReference type="ARBA" id="ARBA00022692"/>
    </source>
</evidence>
<feature type="compositionally biased region" description="Polar residues" evidence="10">
    <location>
        <begin position="53"/>
        <end position="65"/>
    </location>
</feature>
<dbReference type="EMBL" id="JARQZJ010000071">
    <property type="protein sequence ID" value="KAK9881915.1"/>
    <property type="molecule type" value="Genomic_DNA"/>
</dbReference>
<comment type="similarity">
    <text evidence="2">Belongs to the ERG4/ERG24 family.</text>
</comment>
<dbReference type="Proteomes" id="UP001431783">
    <property type="component" value="Unassembled WGS sequence"/>
</dbReference>
<keyword evidence="4 11" id="KW-0812">Transmembrane</keyword>
<keyword evidence="8" id="KW-0675">Receptor</keyword>
<dbReference type="PANTHER" id="PTHR21257:SF55">
    <property type="entry name" value="DELTA(14)-STEROL REDUCTASE LBR"/>
    <property type="match status" value="1"/>
</dbReference>
<dbReference type="PANTHER" id="PTHR21257">
    <property type="entry name" value="DELTA(14)-STEROL REDUCTASE"/>
    <property type="match status" value="1"/>
</dbReference>
<comment type="subcellular location">
    <subcellularLocation>
        <location evidence="1">Nucleus inner membrane</location>
        <topology evidence="1">Multi-pass membrane protein</topology>
    </subcellularLocation>
</comment>
<feature type="transmembrane region" description="Helical" evidence="11">
    <location>
        <begin position="329"/>
        <end position="349"/>
    </location>
</feature>
<evidence type="ECO:0008006" key="14">
    <source>
        <dbReference type="Google" id="ProtNLM"/>
    </source>
</evidence>
<reference evidence="12 13" key="1">
    <citation type="submission" date="2023-03" db="EMBL/GenBank/DDBJ databases">
        <title>Genome insight into feeding habits of ladybird beetles.</title>
        <authorList>
            <person name="Li H.-S."/>
            <person name="Huang Y.-H."/>
            <person name="Pang H."/>
        </authorList>
    </citation>
    <scope>NUCLEOTIDE SEQUENCE [LARGE SCALE GENOMIC DNA]</scope>
    <source>
        <strain evidence="12">SYSU_2023b</strain>
        <tissue evidence="12">Whole body</tissue>
    </source>
</reference>
<evidence type="ECO:0000256" key="5">
    <source>
        <dbReference type="ARBA" id="ARBA00022989"/>
    </source>
</evidence>
<feature type="transmembrane region" description="Helical" evidence="11">
    <location>
        <begin position="391"/>
        <end position="409"/>
    </location>
</feature>
<feature type="transmembrane region" description="Helical" evidence="11">
    <location>
        <begin position="429"/>
        <end position="452"/>
    </location>
</feature>
<keyword evidence="5 11" id="KW-1133">Transmembrane helix</keyword>
<evidence type="ECO:0000256" key="6">
    <source>
        <dbReference type="ARBA" id="ARBA00023125"/>
    </source>
</evidence>
<dbReference type="InterPro" id="IPR001171">
    <property type="entry name" value="ERG24_DHCR-like"/>
</dbReference>
<evidence type="ECO:0000256" key="10">
    <source>
        <dbReference type="SAM" id="MobiDB-lite"/>
    </source>
</evidence>
<evidence type="ECO:0000256" key="9">
    <source>
        <dbReference type="ARBA" id="ARBA00023242"/>
    </source>
</evidence>
<sequence length="628" mass="70992">MVKEPKTSPKSSEGSTIRKRSPGRNKSPGRNSTLPTENVRKSTRPRSSTRKSQTYGSPARNNSPSRIKKDTSPAYISPKRKLPSRTADSRNSSKKAIIQQSKVDNELSESDNENIPKEKPKATVRGRTRRLELDDVVQADIKLTSDTDPLKTYIGEIRRFTRNSQAKEERVVHIKHFDTITKKLGEFSDDDDISLLSSKPSEKKQKSSILESVGTCFQIIFSQVFLTCLYLFCDNIQCSFKSFPNWNRFKSFSVFFDLRAFLGYSALAVTLAILSSVPFGGKRVSNLPSKQGKFIYVTNGFASFVIIGTIFATLEYFRFPVSRFIFEHIIQLLISATIFGAVFSVYLYLRSFYVLVSCLNPTEIDASSVNAFFYGREVNPRMFNILDLKMYLLRLRCISLILADTALLMKGLNFDANLGLTIANFDWKLVTSNSTLLILVALHFIHAVDSLCFESRSLSSYFVQYEGLGYKNAVGLLLSPFLLIAQTKYVIEYNIHLADWQLVLVSMVYCVGYMLYRLSNNQKDAFRRNPYGPGISNLESISTSQGKKLLSSGYWGLVRQPNILGDILMHVALILFSYNVPPLIGIIAIILMLIERSVISQTACKSKYGGAWEKYCQKVRYVLVPKVY</sequence>
<evidence type="ECO:0000256" key="11">
    <source>
        <dbReference type="SAM" id="Phobius"/>
    </source>
</evidence>